<evidence type="ECO:0000256" key="1">
    <source>
        <dbReference type="ARBA" id="ARBA00008814"/>
    </source>
</evidence>
<dbReference type="eggNOG" id="COG0614">
    <property type="taxonomic scope" value="Bacteria"/>
</dbReference>
<reference evidence="4 5" key="1">
    <citation type="submission" date="2011-10" db="EMBL/GenBank/DDBJ databases">
        <title>Whole genome sequence of Selenomonas ruminantium subsp. lactilytica TAM6421.</title>
        <authorList>
            <person name="Oguchi A."/>
            <person name="Ankai A."/>
            <person name="Kaneko J."/>
            <person name="Yamada-Narita S."/>
            <person name="Fukui S."/>
            <person name="Takahashi M."/>
            <person name="Onodera T."/>
            <person name="Kojima S."/>
            <person name="Fushimi T."/>
            <person name="Abe N."/>
            <person name="Kamio Y."/>
            <person name="Yamazaki S."/>
            <person name="Fujita N."/>
        </authorList>
    </citation>
    <scope>NUCLEOTIDE SEQUENCE [LARGE SCALE GENOMIC DNA]</scope>
    <source>
        <strain evidence="5">NBRC 103574 / TAM6421</strain>
    </source>
</reference>
<feature type="chain" id="PRO_5039112409" evidence="2">
    <location>
        <begin position="29"/>
        <end position="315"/>
    </location>
</feature>
<dbReference type="Pfam" id="PF01497">
    <property type="entry name" value="Peripla_BP_2"/>
    <property type="match status" value="1"/>
</dbReference>
<dbReference type="RefSeq" id="WP_014424323.1">
    <property type="nucleotide sequence ID" value="NC_017068.1"/>
</dbReference>
<dbReference type="PROSITE" id="PS50983">
    <property type="entry name" value="FE_B12_PBP"/>
    <property type="match status" value="1"/>
</dbReference>
<dbReference type="EMBL" id="AP012292">
    <property type="protein sequence ID" value="BAL82886.1"/>
    <property type="molecule type" value="Genomic_DNA"/>
</dbReference>
<dbReference type="OrthoDB" id="9816357at2"/>
<evidence type="ECO:0000259" key="3">
    <source>
        <dbReference type="PROSITE" id="PS50983"/>
    </source>
</evidence>
<dbReference type="KEGG" id="sri:SELR_11780"/>
<dbReference type="InterPro" id="IPR050902">
    <property type="entry name" value="ABC_Transporter_SBP"/>
</dbReference>
<gene>
    <name evidence="4" type="primary">fhuD</name>
    <name evidence="4" type="ordered locus">SELR_11780</name>
</gene>
<dbReference type="SUPFAM" id="SSF53807">
    <property type="entry name" value="Helical backbone' metal receptor"/>
    <property type="match status" value="1"/>
</dbReference>
<keyword evidence="2" id="KW-0732">Signal</keyword>
<dbReference type="Gene3D" id="3.40.50.1980">
    <property type="entry name" value="Nitrogenase molybdenum iron protein domain"/>
    <property type="match status" value="2"/>
</dbReference>
<evidence type="ECO:0000313" key="5">
    <source>
        <dbReference type="Proteomes" id="UP000007887"/>
    </source>
</evidence>
<name>I0GQ49_SELRL</name>
<dbReference type="PATRIC" id="fig|927704.6.peg.1213"/>
<evidence type="ECO:0000256" key="2">
    <source>
        <dbReference type="SAM" id="SignalP"/>
    </source>
</evidence>
<comment type="similarity">
    <text evidence="1">Belongs to the bacterial solute-binding protein 8 family.</text>
</comment>
<accession>I0GQ49</accession>
<proteinExistence type="inferred from homology"/>
<protein>
    <submittedName>
        <fullName evidence="4">Putative iron compound ABC transporter iron compound-binding protein</fullName>
    </submittedName>
</protein>
<organism evidence="4 5">
    <name type="scientific">Selenomonas ruminantium subsp. lactilytica (strain NBRC 103574 / TAM6421)</name>
    <dbReference type="NCBI Taxonomy" id="927704"/>
    <lineage>
        <taxon>Bacteria</taxon>
        <taxon>Bacillati</taxon>
        <taxon>Bacillota</taxon>
        <taxon>Negativicutes</taxon>
        <taxon>Selenomonadales</taxon>
        <taxon>Selenomonadaceae</taxon>
        <taxon>Selenomonas</taxon>
    </lineage>
</organism>
<dbReference type="InterPro" id="IPR002491">
    <property type="entry name" value="ABC_transptr_periplasmic_BD"/>
</dbReference>
<dbReference type="HOGENOM" id="CLU_038034_2_3_9"/>
<evidence type="ECO:0000313" key="4">
    <source>
        <dbReference type="EMBL" id="BAL82886.1"/>
    </source>
</evidence>
<dbReference type="Proteomes" id="UP000007887">
    <property type="component" value="Chromosome"/>
</dbReference>
<sequence length="315" mass="33657">MRKFMAIFACFCLLGAAAFFLLPQAGLAGHQENTRLVTDSTGREVNIPQHPQRVVILNASNIDLYVAAGGGETIVGKAASKALSPQVMKATEKAAEVGIIHSPDVEKILSLKPDLVVGTNVPFHTNLADTLAQAGIPLYIQSLDSMEELTSALQFYGTLTGEEAKAQATVTKLTASMAEIKERTAGKNPPKSLIVFGSPDSFNMGTGKCFTGSLLNELGGGNIADQAQGEGGYLPISMEFVARENPEVIFIIMHGQAEELEAKMRQELAGSEAWQNIAAVQQGRVYILPYELFAVNPGVRAAEALQVLAEDMYSQ</sequence>
<dbReference type="PANTHER" id="PTHR30535:SF34">
    <property type="entry name" value="MOLYBDATE-BINDING PROTEIN MOLA"/>
    <property type="match status" value="1"/>
</dbReference>
<dbReference type="AlphaFoldDB" id="I0GQ49"/>
<dbReference type="GO" id="GO:0071281">
    <property type="term" value="P:cellular response to iron ion"/>
    <property type="evidence" value="ECO:0007669"/>
    <property type="project" value="TreeGrafter"/>
</dbReference>
<dbReference type="PANTHER" id="PTHR30535">
    <property type="entry name" value="VITAMIN B12-BINDING PROTEIN"/>
    <property type="match status" value="1"/>
</dbReference>
<feature type="domain" description="Fe/B12 periplasmic-binding" evidence="3">
    <location>
        <begin position="53"/>
        <end position="315"/>
    </location>
</feature>
<feature type="signal peptide" evidence="2">
    <location>
        <begin position="1"/>
        <end position="28"/>
    </location>
</feature>